<keyword evidence="10 14" id="KW-1133">Transmembrane helix</keyword>
<proteinExistence type="predicted"/>
<dbReference type="InterPro" id="IPR011009">
    <property type="entry name" value="Kinase-like_dom_sf"/>
</dbReference>
<keyword evidence="8" id="KW-0418">Kinase</keyword>
<evidence type="ECO:0000256" key="14">
    <source>
        <dbReference type="SAM" id="Phobius"/>
    </source>
</evidence>
<dbReference type="Proteomes" id="UP001054252">
    <property type="component" value="Unassembled WGS sequence"/>
</dbReference>
<evidence type="ECO:0000256" key="10">
    <source>
        <dbReference type="ARBA" id="ARBA00022989"/>
    </source>
</evidence>
<protein>
    <recommendedName>
        <fullName evidence="2">non-specific serine/threonine protein kinase</fullName>
        <ecNumber evidence="2">2.7.11.1</ecNumber>
    </recommendedName>
</protein>
<evidence type="ECO:0000256" key="3">
    <source>
        <dbReference type="ARBA" id="ARBA00022475"/>
    </source>
</evidence>
<dbReference type="PANTHER" id="PTHR47982">
    <property type="entry name" value="PROLINE-RICH RECEPTOR-LIKE PROTEIN KINASE PERK4"/>
    <property type="match status" value="1"/>
</dbReference>
<dbReference type="InterPro" id="IPR047117">
    <property type="entry name" value="PERK1-13-like"/>
</dbReference>
<evidence type="ECO:0000256" key="5">
    <source>
        <dbReference type="ARBA" id="ARBA00022679"/>
    </source>
</evidence>
<dbReference type="AlphaFoldDB" id="A0AAV5JRZ5"/>
<evidence type="ECO:0000313" key="16">
    <source>
        <dbReference type="Proteomes" id="UP001054252"/>
    </source>
</evidence>
<dbReference type="GO" id="GO:0005886">
    <property type="term" value="C:plasma membrane"/>
    <property type="evidence" value="ECO:0007669"/>
    <property type="project" value="UniProtKB-SubCell"/>
</dbReference>
<dbReference type="EMBL" id="BPVZ01000047">
    <property type="protein sequence ID" value="GKV17374.1"/>
    <property type="molecule type" value="Genomic_DNA"/>
</dbReference>
<dbReference type="Gene3D" id="3.30.200.20">
    <property type="entry name" value="Phosphorylase Kinase, domain 1"/>
    <property type="match status" value="1"/>
</dbReference>
<organism evidence="15 16">
    <name type="scientific">Rubroshorea leprosula</name>
    <dbReference type="NCBI Taxonomy" id="152421"/>
    <lineage>
        <taxon>Eukaryota</taxon>
        <taxon>Viridiplantae</taxon>
        <taxon>Streptophyta</taxon>
        <taxon>Embryophyta</taxon>
        <taxon>Tracheophyta</taxon>
        <taxon>Spermatophyta</taxon>
        <taxon>Magnoliopsida</taxon>
        <taxon>eudicotyledons</taxon>
        <taxon>Gunneridae</taxon>
        <taxon>Pentapetalae</taxon>
        <taxon>rosids</taxon>
        <taxon>malvids</taxon>
        <taxon>Malvales</taxon>
        <taxon>Dipterocarpaceae</taxon>
        <taxon>Rubroshorea</taxon>
    </lineage>
</organism>
<evidence type="ECO:0000256" key="8">
    <source>
        <dbReference type="ARBA" id="ARBA00022777"/>
    </source>
</evidence>
<evidence type="ECO:0000256" key="9">
    <source>
        <dbReference type="ARBA" id="ARBA00022840"/>
    </source>
</evidence>
<comment type="catalytic activity">
    <reaction evidence="13">
        <text>L-seryl-[protein] + ATP = O-phospho-L-seryl-[protein] + ADP + H(+)</text>
        <dbReference type="Rhea" id="RHEA:17989"/>
        <dbReference type="Rhea" id="RHEA-COMP:9863"/>
        <dbReference type="Rhea" id="RHEA-COMP:11604"/>
        <dbReference type="ChEBI" id="CHEBI:15378"/>
        <dbReference type="ChEBI" id="CHEBI:29999"/>
        <dbReference type="ChEBI" id="CHEBI:30616"/>
        <dbReference type="ChEBI" id="CHEBI:83421"/>
        <dbReference type="ChEBI" id="CHEBI:456216"/>
        <dbReference type="EC" id="2.7.11.1"/>
    </reaction>
</comment>
<evidence type="ECO:0000256" key="2">
    <source>
        <dbReference type="ARBA" id="ARBA00012513"/>
    </source>
</evidence>
<evidence type="ECO:0000256" key="13">
    <source>
        <dbReference type="ARBA" id="ARBA00048679"/>
    </source>
</evidence>
<evidence type="ECO:0000256" key="7">
    <source>
        <dbReference type="ARBA" id="ARBA00022741"/>
    </source>
</evidence>
<keyword evidence="9" id="KW-0067">ATP-binding</keyword>
<keyword evidence="4" id="KW-0723">Serine/threonine-protein kinase</keyword>
<keyword evidence="11 14" id="KW-0472">Membrane</keyword>
<dbReference type="GO" id="GO:0005524">
    <property type="term" value="F:ATP binding"/>
    <property type="evidence" value="ECO:0007669"/>
    <property type="project" value="UniProtKB-KW"/>
</dbReference>
<reference evidence="15 16" key="1">
    <citation type="journal article" date="2021" name="Commun. Biol.">
        <title>The genome of Shorea leprosula (Dipterocarpaceae) highlights the ecological relevance of drought in aseasonal tropical rainforests.</title>
        <authorList>
            <person name="Ng K.K.S."/>
            <person name="Kobayashi M.J."/>
            <person name="Fawcett J.A."/>
            <person name="Hatakeyama M."/>
            <person name="Paape T."/>
            <person name="Ng C.H."/>
            <person name="Ang C.C."/>
            <person name="Tnah L.H."/>
            <person name="Lee C.T."/>
            <person name="Nishiyama T."/>
            <person name="Sese J."/>
            <person name="O'Brien M.J."/>
            <person name="Copetti D."/>
            <person name="Mohd Noor M.I."/>
            <person name="Ong R.C."/>
            <person name="Putra M."/>
            <person name="Sireger I.Z."/>
            <person name="Indrioko S."/>
            <person name="Kosugi Y."/>
            <person name="Izuno A."/>
            <person name="Isagi Y."/>
            <person name="Lee S.L."/>
            <person name="Shimizu K.K."/>
        </authorList>
    </citation>
    <scope>NUCLEOTIDE SEQUENCE [LARGE SCALE GENOMIC DNA]</scope>
    <source>
        <strain evidence="15">214</strain>
    </source>
</reference>
<dbReference type="EC" id="2.7.11.1" evidence="2"/>
<dbReference type="SUPFAM" id="SSF56112">
    <property type="entry name" value="Protein kinase-like (PK-like)"/>
    <property type="match status" value="1"/>
</dbReference>
<comment type="caution">
    <text evidence="15">The sequence shown here is derived from an EMBL/GenBank/DDBJ whole genome shotgun (WGS) entry which is preliminary data.</text>
</comment>
<comment type="catalytic activity">
    <reaction evidence="12">
        <text>L-threonyl-[protein] + ATP = O-phospho-L-threonyl-[protein] + ADP + H(+)</text>
        <dbReference type="Rhea" id="RHEA:46608"/>
        <dbReference type="Rhea" id="RHEA-COMP:11060"/>
        <dbReference type="Rhea" id="RHEA-COMP:11605"/>
        <dbReference type="ChEBI" id="CHEBI:15378"/>
        <dbReference type="ChEBI" id="CHEBI:30013"/>
        <dbReference type="ChEBI" id="CHEBI:30616"/>
        <dbReference type="ChEBI" id="CHEBI:61977"/>
        <dbReference type="ChEBI" id="CHEBI:456216"/>
        <dbReference type="EC" id="2.7.11.1"/>
    </reaction>
</comment>
<name>A0AAV5JRZ5_9ROSI</name>
<sequence>MSKTATIVGSAAFVILIVGFFWFCKSQSKNLSNRNSETVEWNREAGQSSSYGESLFALHCPQQFTMEELEQATRKFNGSNLIGYGSFSQVYKGLLCYTIVAIKRQPGAQVQPQNLFLRLLSRKWIKRVYEYLPNGSMRNLLYNTGLDSSTRLEFKQRLTIALGAAKVYATMPTAQPKASVGT</sequence>
<accession>A0AAV5JRZ5</accession>
<keyword evidence="3" id="KW-1003">Cell membrane</keyword>
<feature type="transmembrane region" description="Helical" evidence="14">
    <location>
        <begin position="6"/>
        <end position="24"/>
    </location>
</feature>
<keyword evidence="5" id="KW-0808">Transferase</keyword>
<keyword evidence="6 14" id="KW-0812">Transmembrane</keyword>
<evidence type="ECO:0000256" key="11">
    <source>
        <dbReference type="ARBA" id="ARBA00023136"/>
    </source>
</evidence>
<keyword evidence="16" id="KW-1185">Reference proteome</keyword>
<evidence type="ECO:0000256" key="12">
    <source>
        <dbReference type="ARBA" id="ARBA00047899"/>
    </source>
</evidence>
<evidence type="ECO:0000256" key="6">
    <source>
        <dbReference type="ARBA" id="ARBA00022692"/>
    </source>
</evidence>
<dbReference type="PANTHER" id="PTHR47982:SF54">
    <property type="entry name" value="PROTEIN KINASE SUPERFAMILY PROTEIN"/>
    <property type="match status" value="1"/>
</dbReference>
<gene>
    <name evidence="15" type="ORF">SLEP1_g27889</name>
</gene>
<keyword evidence="7" id="KW-0547">Nucleotide-binding</keyword>
<dbReference type="GO" id="GO:0004674">
    <property type="term" value="F:protein serine/threonine kinase activity"/>
    <property type="evidence" value="ECO:0007669"/>
    <property type="project" value="UniProtKB-KW"/>
</dbReference>
<dbReference type="Gene3D" id="1.10.510.10">
    <property type="entry name" value="Transferase(Phosphotransferase) domain 1"/>
    <property type="match status" value="1"/>
</dbReference>
<evidence type="ECO:0000256" key="1">
    <source>
        <dbReference type="ARBA" id="ARBA00004162"/>
    </source>
</evidence>
<evidence type="ECO:0000256" key="4">
    <source>
        <dbReference type="ARBA" id="ARBA00022527"/>
    </source>
</evidence>
<comment type="subcellular location">
    <subcellularLocation>
        <location evidence="1">Cell membrane</location>
        <topology evidence="1">Single-pass membrane protein</topology>
    </subcellularLocation>
</comment>
<evidence type="ECO:0000313" key="15">
    <source>
        <dbReference type="EMBL" id="GKV17374.1"/>
    </source>
</evidence>